<comment type="caution">
    <text evidence="1">The sequence shown here is derived from an EMBL/GenBank/DDBJ whole genome shotgun (WGS) entry which is preliminary data.</text>
</comment>
<name>A0A4Y3QZ25_STRCI</name>
<evidence type="ECO:0000313" key="2">
    <source>
        <dbReference type="Proteomes" id="UP000319210"/>
    </source>
</evidence>
<dbReference type="RefSeq" id="WP_030876124.1">
    <property type="nucleotide sequence ID" value="NZ_BJMM01000013.1"/>
</dbReference>
<gene>
    <name evidence="1" type="ORF">SCA03_30720</name>
</gene>
<organism evidence="1 2">
    <name type="scientific">Streptomyces cacaoi</name>
    <dbReference type="NCBI Taxonomy" id="1898"/>
    <lineage>
        <taxon>Bacteria</taxon>
        <taxon>Bacillati</taxon>
        <taxon>Actinomycetota</taxon>
        <taxon>Actinomycetes</taxon>
        <taxon>Kitasatosporales</taxon>
        <taxon>Streptomycetaceae</taxon>
        <taxon>Streptomyces</taxon>
    </lineage>
</organism>
<dbReference type="Proteomes" id="UP000319210">
    <property type="component" value="Unassembled WGS sequence"/>
</dbReference>
<protein>
    <submittedName>
        <fullName evidence="1">Uncharacterized protein</fullName>
    </submittedName>
</protein>
<proteinExistence type="predicted"/>
<dbReference type="OrthoDB" id="3872455at2"/>
<evidence type="ECO:0000313" key="1">
    <source>
        <dbReference type="EMBL" id="GEB50521.1"/>
    </source>
</evidence>
<sequence>MLHSTSGRRASSVPRSVLRIGVLASVAGGVLGGGAAGALAADGSALGQAGAITGDALDKGLSGPMSHTVSGTGKSLHSSLVPATSLPLNPLAGTGSDLLDNSVGTQIADFREVSTRAVTGPLSEGDSLSELPGIGSAVNTVTGALPG</sequence>
<keyword evidence="2" id="KW-1185">Reference proteome</keyword>
<dbReference type="AlphaFoldDB" id="A0A4Y3QZ25"/>
<reference evidence="1 2" key="1">
    <citation type="submission" date="2019-06" db="EMBL/GenBank/DDBJ databases">
        <title>Whole genome shotgun sequence of Streptomyces cacaoi subsp. cacaoi NBRC 12748.</title>
        <authorList>
            <person name="Hosoyama A."/>
            <person name="Uohara A."/>
            <person name="Ohji S."/>
            <person name="Ichikawa N."/>
        </authorList>
    </citation>
    <scope>NUCLEOTIDE SEQUENCE [LARGE SCALE GENOMIC DNA]</scope>
    <source>
        <strain evidence="1 2">NBRC 12748</strain>
    </source>
</reference>
<dbReference type="EMBL" id="BJMM01000013">
    <property type="protein sequence ID" value="GEB50521.1"/>
    <property type="molecule type" value="Genomic_DNA"/>
</dbReference>
<accession>A0A4Y3QZ25</accession>